<keyword evidence="1" id="KW-0732">Signal</keyword>
<sequence>MKIQILTLFVLCILMAACSNSPKPVLAPEKIFEDPDMHVITSVFNKKSGITSTLYGNKPALEAARNESENHVAGEIFRLVTWELQPNPYWFGGNINGEEKCVETVKVLPAENGIRVDYEVENNGGDVLKRYDPDKQERINFIFDQKAAVFP</sequence>
<evidence type="ECO:0000313" key="3">
    <source>
        <dbReference type="Proteomes" id="UP000634134"/>
    </source>
</evidence>
<organism evidence="2 3">
    <name type="scientific">Dyadobacter subterraneus</name>
    <dbReference type="NCBI Taxonomy" id="2773304"/>
    <lineage>
        <taxon>Bacteria</taxon>
        <taxon>Pseudomonadati</taxon>
        <taxon>Bacteroidota</taxon>
        <taxon>Cytophagia</taxon>
        <taxon>Cytophagales</taxon>
        <taxon>Spirosomataceae</taxon>
        <taxon>Dyadobacter</taxon>
    </lineage>
</organism>
<gene>
    <name evidence="2" type="ORF">IEE83_21395</name>
</gene>
<feature type="signal peptide" evidence="1">
    <location>
        <begin position="1"/>
        <end position="27"/>
    </location>
</feature>
<protein>
    <recommendedName>
        <fullName evidence="4">Lipoprotein</fullName>
    </recommendedName>
</protein>
<comment type="caution">
    <text evidence="2">The sequence shown here is derived from an EMBL/GenBank/DDBJ whole genome shotgun (WGS) entry which is preliminary data.</text>
</comment>
<dbReference type="EMBL" id="JACYGY010000001">
    <property type="protein sequence ID" value="MBE9464449.1"/>
    <property type="molecule type" value="Genomic_DNA"/>
</dbReference>
<evidence type="ECO:0000313" key="2">
    <source>
        <dbReference type="EMBL" id="MBE9464449.1"/>
    </source>
</evidence>
<proteinExistence type="predicted"/>
<reference evidence="3" key="1">
    <citation type="submission" date="2023-07" db="EMBL/GenBank/DDBJ databases">
        <title>Dyadobacter sp. nov 'subterranea' isolated from contaminted grondwater.</title>
        <authorList>
            <person name="Szabo I."/>
            <person name="Al-Omari J."/>
            <person name="Szerdahelyi S.G."/>
            <person name="Rado J."/>
        </authorList>
    </citation>
    <scope>NUCLEOTIDE SEQUENCE [LARGE SCALE GENOMIC DNA]</scope>
    <source>
        <strain evidence="3">UP-52</strain>
    </source>
</reference>
<dbReference type="PROSITE" id="PS51257">
    <property type="entry name" value="PROKAR_LIPOPROTEIN"/>
    <property type="match status" value="1"/>
</dbReference>
<dbReference type="RefSeq" id="WP_194122513.1">
    <property type="nucleotide sequence ID" value="NZ_JACYGY010000001.1"/>
</dbReference>
<evidence type="ECO:0008006" key="4">
    <source>
        <dbReference type="Google" id="ProtNLM"/>
    </source>
</evidence>
<dbReference type="Proteomes" id="UP000634134">
    <property type="component" value="Unassembled WGS sequence"/>
</dbReference>
<keyword evidence="3" id="KW-1185">Reference proteome</keyword>
<name>A0ABR9WJV5_9BACT</name>
<feature type="chain" id="PRO_5045918486" description="Lipoprotein" evidence="1">
    <location>
        <begin position="28"/>
        <end position="151"/>
    </location>
</feature>
<evidence type="ECO:0000256" key="1">
    <source>
        <dbReference type="SAM" id="SignalP"/>
    </source>
</evidence>
<accession>A0ABR9WJV5</accession>